<feature type="non-terminal residue" evidence="1">
    <location>
        <position position="227"/>
    </location>
</feature>
<gene>
    <name evidence="1" type="ORF">LCGC14_1549520</name>
</gene>
<evidence type="ECO:0000313" key="1">
    <source>
        <dbReference type="EMBL" id="KKM58359.1"/>
    </source>
</evidence>
<dbReference type="Pfam" id="PF02596">
    <property type="entry name" value="DUF169"/>
    <property type="match status" value="1"/>
</dbReference>
<comment type="caution">
    <text evidence="1">The sequence shown here is derived from an EMBL/GenBank/DDBJ whole genome shotgun (WGS) entry which is preliminary data.</text>
</comment>
<reference evidence="1" key="1">
    <citation type="journal article" date="2015" name="Nature">
        <title>Complex archaea that bridge the gap between prokaryotes and eukaryotes.</title>
        <authorList>
            <person name="Spang A."/>
            <person name="Saw J.H."/>
            <person name="Jorgensen S.L."/>
            <person name="Zaremba-Niedzwiedzka K."/>
            <person name="Martijn J."/>
            <person name="Lind A.E."/>
            <person name="van Eijk R."/>
            <person name="Schleper C."/>
            <person name="Guy L."/>
            <person name="Ettema T.J."/>
        </authorList>
    </citation>
    <scope>NUCLEOTIDE SEQUENCE</scope>
</reference>
<sequence>MVGLTIKEIGTKLTQAGMLKTSVLCVYGSDTIPVDATPMRKINRCLAKVIFTLSAQKIINKVYIGEEELKGYCPGGQAWFGYKSFMPMLKYFLSTGSEDFRGGAAEFLIANPDLAEKQLKSIGKITSLGRYTIIQKCDEIDDQNLEAKAFICFGVSEQIRNLCSLAHFRPENAVNIQNLWGASCASFITYPAGMAENSPKNSIIIGPSDPTGNYWFPRNYLSIGIPF</sequence>
<name>A0A0F9LRI7_9ZZZZ</name>
<accession>A0A0F9LRI7</accession>
<proteinExistence type="predicted"/>
<dbReference type="InterPro" id="IPR003748">
    <property type="entry name" value="DUF169"/>
</dbReference>
<dbReference type="AlphaFoldDB" id="A0A0F9LRI7"/>
<organism evidence="1">
    <name type="scientific">marine sediment metagenome</name>
    <dbReference type="NCBI Taxonomy" id="412755"/>
    <lineage>
        <taxon>unclassified sequences</taxon>
        <taxon>metagenomes</taxon>
        <taxon>ecological metagenomes</taxon>
    </lineage>
</organism>
<dbReference type="EMBL" id="LAZR01011825">
    <property type="protein sequence ID" value="KKM58359.1"/>
    <property type="molecule type" value="Genomic_DNA"/>
</dbReference>
<protein>
    <submittedName>
        <fullName evidence="1">Uncharacterized protein</fullName>
    </submittedName>
</protein>